<dbReference type="AlphaFoldDB" id="W1YF82"/>
<protein>
    <submittedName>
        <fullName evidence="2">TonB-dependent receptor</fullName>
    </submittedName>
</protein>
<feature type="transmembrane region" description="Helical" evidence="1">
    <location>
        <begin position="20"/>
        <end position="42"/>
    </location>
</feature>
<sequence length="56" mass="6411">MAKQYVDVWKYPHMTYKKAFVIATIISIITVGVAFISFSDYIESQMTGSLQINFLT</sequence>
<keyword evidence="2" id="KW-0675">Receptor</keyword>
<dbReference type="EMBL" id="AZMM01004917">
    <property type="protein sequence ID" value="ETJ41157.1"/>
    <property type="molecule type" value="Genomic_DNA"/>
</dbReference>
<comment type="caution">
    <text evidence="2">The sequence shown here is derived from an EMBL/GenBank/DDBJ whole genome shotgun (WGS) entry which is preliminary data.</text>
</comment>
<keyword evidence="1" id="KW-1133">Transmembrane helix</keyword>
<keyword evidence="1" id="KW-0472">Membrane</keyword>
<keyword evidence="1" id="KW-0812">Transmembrane</keyword>
<feature type="non-terminal residue" evidence="2">
    <location>
        <position position="56"/>
    </location>
</feature>
<evidence type="ECO:0000256" key="1">
    <source>
        <dbReference type="SAM" id="Phobius"/>
    </source>
</evidence>
<name>W1YF82_9ZZZZ</name>
<evidence type="ECO:0000313" key="2">
    <source>
        <dbReference type="EMBL" id="ETJ41157.1"/>
    </source>
</evidence>
<organism evidence="2">
    <name type="scientific">human gut metagenome</name>
    <dbReference type="NCBI Taxonomy" id="408170"/>
    <lineage>
        <taxon>unclassified sequences</taxon>
        <taxon>metagenomes</taxon>
        <taxon>organismal metagenomes</taxon>
    </lineage>
</organism>
<gene>
    <name evidence="2" type="ORF">Q604_UNBC04917G0001</name>
</gene>
<reference evidence="2" key="1">
    <citation type="submission" date="2013-12" db="EMBL/GenBank/DDBJ databases">
        <title>A Varibaculum cambriense genome reconstructed from a premature infant gut community with otherwise low bacterial novelty that shifts toward anaerobic metabolism during the third week of life.</title>
        <authorList>
            <person name="Brown C.T."/>
            <person name="Sharon I."/>
            <person name="Thomas B.C."/>
            <person name="Castelle C.J."/>
            <person name="Morowitz M.J."/>
            <person name="Banfield J.F."/>
        </authorList>
    </citation>
    <scope>NUCLEOTIDE SEQUENCE</scope>
</reference>
<proteinExistence type="predicted"/>
<accession>W1YF82</accession>